<proteinExistence type="predicted"/>
<keyword evidence="2" id="KW-0238">DNA-binding</keyword>
<evidence type="ECO:0000313" key="7">
    <source>
        <dbReference type="Proteomes" id="UP000266305"/>
    </source>
</evidence>
<dbReference type="EMBL" id="QWGP01000036">
    <property type="protein sequence ID" value="RHZ91265.1"/>
    <property type="molecule type" value="Genomic_DNA"/>
</dbReference>
<dbReference type="Pfam" id="PF01380">
    <property type="entry name" value="SIS"/>
    <property type="match status" value="1"/>
</dbReference>
<dbReference type="Pfam" id="PF01418">
    <property type="entry name" value="HTH_6"/>
    <property type="match status" value="1"/>
</dbReference>
<comment type="caution">
    <text evidence="6">The sequence shown here is derived from an EMBL/GenBank/DDBJ whole genome shotgun (WGS) entry which is preliminary data.</text>
</comment>
<dbReference type="InterPro" id="IPR009057">
    <property type="entry name" value="Homeodomain-like_sf"/>
</dbReference>
<dbReference type="InterPro" id="IPR046348">
    <property type="entry name" value="SIS_dom_sf"/>
</dbReference>
<dbReference type="PANTHER" id="PTHR30514:SF20">
    <property type="entry name" value="TRANSCRIPTIONAL REGULATOR"/>
    <property type="match status" value="1"/>
</dbReference>
<dbReference type="Proteomes" id="UP000266305">
    <property type="component" value="Unassembled WGS sequence"/>
</dbReference>
<dbReference type="Gene3D" id="1.10.10.10">
    <property type="entry name" value="Winged helix-like DNA-binding domain superfamily/Winged helix DNA-binding domain"/>
    <property type="match status" value="1"/>
</dbReference>
<dbReference type="PROSITE" id="PS51464">
    <property type="entry name" value="SIS"/>
    <property type="match status" value="1"/>
</dbReference>
<dbReference type="InterPro" id="IPR036388">
    <property type="entry name" value="WH-like_DNA-bd_sf"/>
</dbReference>
<reference evidence="6 7" key="1">
    <citation type="submission" date="2018-08" db="EMBL/GenBank/DDBJ databases">
        <title>Draft genome sequence of Rhodobacter sphaeroides FY.</title>
        <authorList>
            <person name="Rayyan A."/>
            <person name="Meyer T.E."/>
            <person name="Kyndt J.A."/>
        </authorList>
    </citation>
    <scope>NUCLEOTIDE SEQUENCE [LARGE SCALE GENOMIC DNA]</scope>
    <source>
        <strain evidence="6 7">FY</strain>
    </source>
</reference>
<keyword evidence="3" id="KW-0804">Transcription</keyword>
<dbReference type="InterPro" id="IPR035472">
    <property type="entry name" value="RpiR-like_SIS"/>
</dbReference>
<evidence type="ECO:0000256" key="2">
    <source>
        <dbReference type="ARBA" id="ARBA00023125"/>
    </source>
</evidence>
<evidence type="ECO:0000259" key="5">
    <source>
        <dbReference type="PROSITE" id="PS51464"/>
    </source>
</evidence>
<gene>
    <name evidence="6" type="ORF">D1114_20610</name>
</gene>
<evidence type="ECO:0000256" key="3">
    <source>
        <dbReference type="ARBA" id="ARBA00023163"/>
    </source>
</evidence>
<dbReference type="RefSeq" id="WP_011842439.1">
    <property type="nucleotide sequence ID" value="NZ_CM125965.1"/>
</dbReference>
<evidence type="ECO:0000259" key="4">
    <source>
        <dbReference type="PROSITE" id="PS51071"/>
    </source>
</evidence>
<dbReference type="InterPro" id="IPR047640">
    <property type="entry name" value="RpiR-like"/>
</dbReference>
<accession>A0AAX1UFM0</accession>
<dbReference type="PROSITE" id="PS51071">
    <property type="entry name" value="HTH_RPIR"/>
    <property type="match status" value="1"/>
</dbReference>
<sequence>MSVRDDRPTSYDDLCTRLAADLETMPKRLAQTASYLVAHPDEVAFGTTASIAEGAGVQPSTLIRFAKANGFEGFSDLQLLFRERLRDRNQSYDSRLATLGQDADQVPSRAVLNGFIAAGQESLAWLQRDMDLDQFDAAAALLARAGTVYLVARRRAFPPLIQLRYALAKLGIRSEICGSVNGIDNDLLAFAGPGDAAILISFAPYTAQTIEAAEQMRAQEVPIVAITDSRLSPLCTGAGARLLLAEADYAGFRASTAAMTLVMALSVATAEHRRLGRSGA</sequence>
<dbReference type="GO" id="GO:0097367">
    <property type="term" value="F:carbohydrate derivative binding"/>
    <property type="evidence" value="ECO:0007669"/>
    <property type="project" value="InterPro"/>
</dbReference>
<evidence type="ECO:0000313" key="6">
    <source>
        <dbReference type="EMBL" id="RHZ91265.1"/>
    </source>
</evidence>
<dbReference type="PANTHER" id="PTHR30514">
    <property type="entry name" value="GLUCOKINASE"/>
    <property type="match status" value="1"/>
</dbReference>
<dbReference type="InterPro" id="IPR000281">
    <property type="entry name" value="HTH_RpiR"/>
</dbReference>
<name>A0AAX1UFM0_CERSP</name>
<protein>
    <submittedName>
        <fullName evidence="6">MurR/RpiR family transcriptional regulator</fullName>
    </submittedName>
</protein>
<keyword evidence="1" id="KW-0805">Transcription regulation</keyword>
<dbReference type="SUPFAM" id="SSF46689">
    <property type="entry name" value="Homeodomain-like"/>
    <property type="match status" value="1"/>
</dbReference>
<organism evidence="6 7">
    <name type="scientific">Cereibacter sphaeroides</name>
    <name type="common">Rhodobacter sphaeroides</name>
    <dbReference type="NCBI Taxonomy" id="1063"/>
    <lineage>
        <taxon>Bacteria</taxon>
        <taxon>Pseudomonadati</taxon>
        <taxon>Pseudomonadota</taxon>
        <taxon>Alphaproteobacteria</taxon>
        <taxon>Rhodobacterales</taxon>
        <taxon>Paracoccaceae</taxon>
        <taxon>Cereibacter</taxon>
    </lineage>
</organism>
<dbReference type="GO" id="GO:0003677">
    <property type="term" value="F:DNA binding"/>
    <property type="evidence" value="ECO:0007669"/>
    <property type="project" value="UniProtKB-KW"/>
</dbReference>
<dbReference type="SUPFAM" id="SSF53697">
    <property type="entry name" value="SIS domain"/>
    <property type="match status" value="1"/>
</dbReference>
<dbReference type="GO" id="GO:0003700">
    <property type="term" value="F:DNA-binding transcription factor activity"/>
    <property type="evidence" value="ECO:0007669"/>
    <property type="project" value="InterPro"/>
</dbReference>
<dbReference type="CDD" id="cd05013">
    <property type="entry name" value="SIS_RpiR"/>
    <property type="match status" value="1"/>
</dbReference>
<dbReference type="Gene3D" id="3.40.50.10490">
    <property type="entry name" value="Glucose-6-phosphate isomerase like protein, domain 1"/>
    <property type="match status" value="1"/>
</dbReference>
<dbReference type="InterPro" id="IPR001347">
    <property type="entry name" value="SIS_dom"/>
</dbReference>
<dbReference type="AlphaFoldDB" id="A0AAX1UFM0"/>
<dbReference type="GO" id="GO:1901135">
    <property type="term" value="P:carbohydrate derivative metabolic process"/>
    <property type="evidence" value="ECO:0007669"/>
    <property type="project" value="InterPro"/>
</dbReference>
<feature type="domain" description="SIS" evidence="5">
    <location>
        <begin position="138"/>
        <end position="277"/>
    </location>
</feature>
<feature type="domain" description="HTH rpiR-type" evidence="4">
    <location>
        <begin position="12"/>
        <end position="88"/>
    </location>
</feature>
<evidence type="ECO:0000256" key="1">
    <source>
        <dbReference type="ARBA" id="ARBA00023015"/>
    </source>
</evidence>